<organism evidence="3">
    <name type="scientific">Arabidopsis lyrata subsp. lyrata</name>
    <name type="common">Lyre-leaved rock-cress</name>
    <dbReference type="NCBI Taxonomy" id="81972"/>
    <lineage>
        <taxon>Eukaryota</taxon>
        <taxon>Viridiplantae</taxon>
        <taxon>Streptophyta</taxon>
        <taxon>Embryophyta</taxon>
        <taxon>Tracheophyta</taxon>
        <taxon>Spermatophyta</taxon>
        <taxon>Magnoliopsida</taxon>
        <taxon>eudicotyledons</taxon>
        <taxon>Gunneridae</taxon>
        <taxon>Pentapetalae</taxon>
        <taxon>rosids</taxon>
        <taxon>malvids</taxon>
        <taxon>Brassicales</taxon>
        <taxon>Brassicaceae</taxon>
        <taxon>Camelineae</taxon>
        <taxon>Arabidopsis</taxon>
    </lineage>
</organism>
<gene>
    <name evidence="2" type="ORF">ARALYDRAFT_673647</name>
</gene>
<accession>D7L6W3</accession>
<keyword evidence="1" id="KW-1133">Transmembrane helix</keyword>
<keyword evidence="3" id="KW-1185">Reference proteome</keyword>
<feature type="transmembrane region" description="Helical" evidence="1">
    <location>
        <begin position="69"/>
        <end position="87"/>
    </location>
</feature>
<dbReference type="EMBL" id="GL348715">
    <property type="protein sequence ID" value="EFH59870.1"/>
    <property type="molecule type" value="Genomic_DNA"/>
</dbReference>
<keyword evidence="1" id="KW-0472">Membrane</keyword>
<dbReference type="Gramene" id="Al_scaffold_0003_2844">
    <property type="protein sequence ID" value="Al_scaffold_0003_2844"/>
    <property type="gene ID" value="Al_scaffold_0003_2844"/>
</dbReference>
<proteinExistence type="predicted"/>
<sequence>MAETTKPFNKELHVSHIGRMRESEEWELWRKRSMQNKVEVRLQMFPLLALWDCRFTLTSMCSRRVNFSSVFSAIIVSMLLVEVKMLFRLEFKKF</sequence>
<protein>
    <submittedName>
        <fullName evidence="2">Predicted protein</fullName>
    </submittedName>
</protein>
<evidence type="ECO:0000256" key="1">
    <source>
        <dbReference type="SAM" id="Phobius"/>
    </source>
</evidence>
<name>D7L6W3_ARALL</name>
<dbReference type="Proteomes" id="UP000008694">
    <property type="component" value="Unassembled WGS sequence"/>
</dbReference>
<evidence type="ECO:0000313" key="3">
    <source>
        <dbReference type="Proteomes" id="UP000008694"/>
    </source>
</evidence>
<reference evidence="3" key="1">
    <citation type="journal article" date="2011" name="Nat. Genet.">
        <title>The Arabidopsis lyrata genome sequence and the basis of rapid genome size change.</title>
        <authorList>
            <person name="Hu T.T."/>
            <person name="Pattyn P."/>
            <person name="Bakker E.G."/>
            <person name="Cao J."/>
            <person name="Cheng J.-F."/>
            <person name="Clark R.M."/>
            <person name="Fahlgren N."/>
            <person name="Fawcett J.A."/>
            <person name="Grimwood J."/>
            <person name="Gundlach H."/>
            <person name="Haberer G."/>
            <person name="Hollister J.D."/>
            <person name="Ossowski S."/>
            <person name="Ottilar R.P."/>
            <person name="Salamov A.A."/>
            <person name="Schneeberger K."/>
            <person name="Spannagl M."/>
            <person name="Wang X."/>
            <person name="Yang L."/>
            <person name="Nasrallah M.E."/>
            <person name="Bergelson J."/>
            <person name="Carrington J.C."/>
            <person name="Gaut B.S."/>
            <person name="Schmutz J."/>
            <person name="Mayer K.F.X."/>
            <person name="Van de Peer Y."/>
            <person name="Grigoriev I.V."/>
            <person name="Nordborg M."/>
            <person name="Weigel D."/>
            <person name="Guo Y.-L."/>
        </authorList>
    </citation>
    <scope>NUCLEOTIDE SEQUENCE [LARGE SCALE GENOMIC DNA]</scope>
    <source>
        <strain evidence="3">cv. MN47</strain>
    </source>
</reference>
<dbReference type="HOGENOM" id="CLU_2389192_0_0_1"/>
<dbReference type="AlphaFoldDB" id="D7L6W3"/>
<keyword evidence="1" id="KW-0812">Transmembrane</keyword>
<evidence type="ECO:0000313" key="2">
    <source>
        <dbReference type="EMBL" id="EFH59870.1"/>
    </source>
</evidence>